<evidence type="ECO:0000313" key="10">
    <source>
        <dbReference type="EMBL" id="TDR94665.1"/>
    </source>
</evidence>
<dbReference type="Pfam" id="PF01266">
    <property type="entry name" value="DAO"/>
    <property type="match status" value="1"/>
</dbReference>
<comment type="similarity">
    <text evidence="2">Belongs to the DAMOX/DASOX family.</text>
</comment>
<dbReference type="EC" id="1.4.3.3" evidence="6"/>
<dbReference type="PANTHER" id="PTHR11530:SF11">
    <property type="entry name" value="D-ASPARTATE OXIDASE"/>
    <property type="match status" value="1"/>
</dbReference>
<dbReference type="GO" id="GO:0071949">
    <property type="term" value="F:FAD binding"/>
    <property type="evidence" value="ECO:0007669"/>
    <property type="project" value="InterPro"/>
</dbReference>
<dbReference type="GO" id="GO:0046416">
    <property type="term" value="P:D-amino acid metabolic process"/>
    <property type="evidence" value="ECO:0007669"/>
    <property type="project" value="InterPro"/>
</dbReference>
<comment type="catalytic activity">
    <reaction evidence="8">
        <text>a D-alpha-amino acid + O2 + H2O = a 2-oxocarboxylate + H2O2 + NH4(+)</text>
        <dbReference type="Rhea" id="RHEA:21816"/>
        <dbReference type="ChEBI" id="CHEBI:15377"/>
        <dbReference type="ChEBI" id="CHEBI:15379"/>
        <dbReference type="ChEBI" id="CHEBI:16240"/>
        <dbReference type="ChEBI" id="CHEBI:28938"/>
        <dbReference type="ChEBI" id="CHEBI:35179"/>
        <dbReference type="ChEBI" id="CHEBI:59871"/>
        <dbReference type="EC" id="1.4.3.3"/>
    </reaction>
    <physiologicalReaction direction="left-to-right" evidence="8">
        <dbReference type="Rhea" id="RHEA:21817"/>
    </physiologicalReaction>
</comment>
<feature type="domain" description="FAD dependent oxidoreductase" evidence="9">
    <location>
        <begin position="15"/>
        <end position="323"/>
    </location>
</feature>
<evidence type="ECO:0000256" key="6">
    <source>
        <dbReference type="ARBA" id="ARBA00039101"/>
    </source>
</evidence>
<evidence type="ECO:0000259" key="9">
    <source>
        <dbReference type="Pfam" id="PF01266"/>
    </source>
</evidence>
<dbReference type="SUPFAM" id="SSF54373">
    <property type="entry name" value="FAD-linked reductases, C-terminal domain"/>
    <property type="match status" value="1"/>
</dbReference>
<dbReference type="PANTHER" id="PTHR11530">
    <property type="entry name" value="D-AMINO ACID OXIDASE"/>
    <property type="match status" value="1"/>
</dbReference>
<protein>
    <recommendedName>
        <fullName evidence="7">D-amino-acid oxidase</fullName>
        <ecNumber evidence="6">1.4.3.3</ecNumber>
    </recommendedName>
</protein>
<keyword evidence="3" id="KW-0285">Flavoprotein</keyword>
<evidence type="ECO:0000256" key="1">
    <source>
        <dbReference type="ARBA" id="ARBA00001974"/>
    </source>
</evidence>
<accession>A0A4R7CB64</accession>
<dbReference type="Gene3D" id="3.30.9.10">
    <property type="entry name" value="D-Amino Acid Oxidase, subunit A, domain 2"/>
    <property type="match status" value="1"/>
</dbReference>
<keyword evidence="4" id="KW-0274">FAD</keyword>
<evidence type="ECO:0000256" key="4">
    <source>
        <dbReference type="ARBA" id="ARBA00022827"/>
    </source>
</evidence>
<gene>
    <name evidence="10" type="ORF">EV668_1953</name>
</gene>
<keyword evidence="5" id="KW-0560">Oxidoreductase</keyword>
<proteinExistence type="inferred from homology"/>
<sequence length="339" mass="36531">MPNDRTMTNATPAATVVGAGICGSWAALLLAEAGLAVTLHERDDPDLKSSTSHWAGGMLAPDCESDGAEPVVVRLGKRSLDLWSSHLPDVPMEGSLIVAHPRDRSELDRFARQTSGHRRVDEDAIASLEPALAGRFRSGLFFPSEGHVEPRAVLPALHEKLRARGGTIRFGSEVDPAVLTGLVVDCRGIAARGDQPDLRGVKGETVLIETPEVTLTRPVRLMHPRWPIYLIPRPGHRYLIGASSIESEDASGVTVRSALDLLTAAYTLHPAFGEARIVELGTALRPAFPDNAPRIEVRGEHIAVNGLYRHGFLLAPALAEIVAGYVTTGARDNEVMRWS</sequence>
<evidence type="ECO:0000256" key="3">
    <source>
        <dbReference type="ARBA" id="ARBA00022630"/>
    </source>
</evidence>
<evidence type="ECO:0000256" key="2">
    <source>
        <dbReference type="ARBA" id="ARBA00006730"/>
    </source>
</evidence>
<dbReference type="InterPro" id="IPR006076">
    <property type="entry name" value="FAD-dep_OxRdtase"/>
</dbReference>
<reference evidence="10 11" key="1">
    <citation type="submission" date="2019-03" db="EMBL/GenBank/DDBJ databases">
        <title>Genomic Encyclopedia of Type Strains, Phase IV (KMG-IV): sequencing the most valuable type-strain genomes for metagenomic binning, comparative biology and taxonomic classification.</title>
        <authorList>
            <person name="Goeker M."/>
        </authorList>
    </citation>
    <scope>NUCLEOTIDE SEQUENCE [LARGE SCALE GENOMIC DNA]</scope>
    <source>
        <strain evidence="10 11">DSM 25903</strain>
    </source>
</reference>
<keyword evidence="11" id="KW-1185">Reference proteome</keyword>
<evidence type="ECO:0000256" key="5">
    <source>
        <dbReference type="ARBA" id="ARBA00023002"/>
    </source>
</evidence>
<dbReference type="AlphaFoldDB" id="A0A4R7CB64"/>
<evidence type="ECO:0000256" key="8">
    <source>
        <dbReference type="ARBA" id="ARBA00049547"/>
    </source>
</evidence>
<dbReference type="InterPro" id="IPR036188">
    <property type="entry name" value="FAD/NAD-bd_sf"/>
</dbReference>
<dbReference type="Proteomes" id="UP000295122">
    <property type="component" value="Unassembled WGS sequence"/>
</dbReference>
<evidence type="ECO:0000256" key="7">
    <source>
        <dbReference type="ARBA" id="ARBA00039751"/>
    </source>
</evidence>
<comment type="cofactor">
    <cofactor evidence="1">
        <name>FAD</name>
        <dbReference type="ChEBI" id="CHEBI:57692"/>
    </cofactor>
</comment>
<dbReference type="GO" id="GO:0003884">
    <property type="term" value="F:D-amino-acid oxidase activity"/>
    <property type="evidence" value="ECO:0007669"/>
    <property type="project" value="UniProtKB-EC"/>
</dbReference>
<dbReference type="SUPFAM" id="SSF51905">
    <property type="entry name" value="FAD/NAD(P)-binding domain"/>
    <property type="match status" value="1"/>
</dbReference>
<dbReference type="EMBL" id="SNZR01000011">
    <property type="protein sequence ID" value="TDR94665.1"/>
    <property type="molecule type" value="Genomic_DNA"/>
</dbReference>
<dbReference type="InterPro" id="IPR023209">
    <property type="entry name" value="DAO"/>
</dbReference>
<evidence type="ECO:0000313" key="11">
    <source>
        <dbReference type="Proteomes" id="UP000295122"/>
    </source>
</evidence>
<name>A0A4R7CB64_9HYPH</name>
<comment type="caution">
    <text evidence="10">The sequence shown here is derived from an EMBL/GenBank/DDBJ whole genome shotgun (WGS) entry which is preliminary data.</text>
</comment>
<dbReference type="Gene3D" id="3.50.50.60">
    <property type="entry name" value="FAD/NAD(P)-binding domain"/>
    <property type="match status" value="1"/>
</dbReference>
<organism evidence="10 11">
    <name type="scientific">Enterovirga rhinocerotis</name>
    <dbReference type="NCBI Taxonomy" id="1339210"/>
    <lineage>
        <taxon>Bacteria</taxon>
        <taxon>Pseudomonadati</taxon>
        <taxon>Pseudomonadota</taxon>
        <taxon>Alphaproteobacteria</taxon>
        <taxon>Hyphomicrobiales</taxon>
        <taxon>Methylobacteriaceae</taxon>
        <taxon>Enterovirga</taxon>
    </lineage>
</organism>